<dbReference type="EMBL" id="RIBZ01000203">
    <property type="protein sequence ID" value="RNG26245.1"/>
    <property type="molecule type" value="Genomic_DNA"/>
</dbReference>
<comment type="caution">
    <text evidence="2">The sequence shown here is derived from an EMBL/GenBank/DDBJ whole genome shotgun (WGS) entry which is preliminary data.</text>
</comment>
<dbReference type="GO" id="GO:0003677">
    <property type="term" value="F:DNA binding"/>
    <property type="evidence" value="ECO:0007669"/>
    <property type="project" value="UniProtKB-KW"/>
</dbReference>
<evidence type="ECO:0000259" key="1">
    <source>
        <dbReference type="SMART" id="SM00530"/>
    </source>
</evidence>
<evidence type="ECO:0000313" key="2">
    <source>
        <dbReference type="EMBL" id="RNG26245.1"/>
    </source>
</evidence>
<dbReference type="Proteomes" id="UP000275401">
    <property type="component" value="Unassembled WGS sequence"/>
</dbReference>
<keyword evidence="2" id="KW-0238">DNA-binding</keyword>
<dbReference type="RefSeq" id="WP_123100554.1">
    <property type="nucleotide sequence ID" value="NZ_RIBZ01000203.1"/>
</dbReference>
<sequence>MRDEVHREDRAIGPIGRRLARWRRRQNVAASAFADQVGLSRQQLLALETGEDWADRRSLVAALAQAMRLDLTELTGQPYRPSDREHHVVRAVASHVRRHLIQVSLGQEGSAGTLGDLEARTEAALTAEEAGDEYGLGLALPGLLALADQTVAASVTGREPTARLRAQVYAVAAGLLRRVGYRDLVWMLLHQVGPERGVRAVLIEEMRLLLDLGFPDHALNRARRGEEGHGSNPELLLAAVAHAVAGRRDRAEQHIATAAARAQNDRQMAAAASARVVIALEVGAADEAAAHAGAVDFRTMVGAEHVDARVVAATATARQGRISQASAHLVAAHSLSPLRVRLSPVARELLSVLPARATAEDAATLRRIAALAGLH</sequence>
<keyword evidence="3" id="KW-1185">Reference proteome</keyword>
<dbReference type="SMART" id="SM00530">
    <property type="entry name" value="HTH_XRE"/>
    <property type="match status" value="1"/>
</dbReference>
<protein>
    <submittedName>
        <fullName evidence="2">DNA-binding protein</fullName>
    </submittedName>
</protein>
<evidence type="ECO:0000313" key="3">
    <source>
        <dbReference type="Proteomes" id="UP000275401"/>
    </source>
</evidence>
<dbReference type="SUPFAM" id="SSF47413">
    <property type="entry name" value="lambda repressor-like DNA-binding domains"/>
    <property type="match status" value="1"/>
</dbReference>
<reference evidence="2 3" key="1">
    <citation type="submission" date="2018-11" db="EMBL/GenBank/DDBJ databases">
        <title>The Potential of Streptomyces as Biocontrol Agents against the Tomato grey mould, Botrytis cinerea (Gray mold) Frontiers in Microbiology.</title>
        <authorList>
            <person name="Li D."/>
        </authorList>
    </citation>
    <scope>NUCLEOTIDE SEQUENCE [LARGE SCALE GENOMIC DNA]</scope>
    <source>
        <strain evidence="2 3">NEAU-LD23</strain>
    </source>
</reference>
<dbReference type="InterPro" id="IPR010982">
    <property type="entry name" value="Lambda_DNA-bd_dom_sf"/>
</dbReference>
<organism evidence="2 3">
    <name type="scientific">Streptomyces botrytidirepellens</name>
    <dbReference type="NCBI Taxonomy" id="2486417"/>
    <lineage>
        <taxon>Bacteria</taxon>
        <taxon>Bacillati</taxon>
        <taxon>Actinomycetota</taxon>
        <taxon>Actinomycetes</taxon>
        <taxon>Kitasatosporales</taxon>
        <taxon>Streptomycetaceae</taxon>
        <taxon>Streptomyces</taxon>
    </lineage>
</organism>
<dbReference type="Gene3D" id="1.10.260.40">
    <property type="entry name" value="lambda repressor-like DNA-binding domains"/>
    <property type="match status" value="1"/>
</dbReference>
<dbReference type="AlphaFoldDB" id="A0A3M8WCE4"/>
<feature type="domain" description="HTH cro/C1-type" evidence="1">
    <location>
        <begin position="18"/>
        <end position="74"/>
    </location>
</feature>
<accession>A0A3M8WCE4</accession>
<dbReference type="InterPro" id="IPR001387">
    <property type="entry name" value="Cro/C1-type_HTH"/>
</dbReference>
<name>A0A3M8WCE4_9ACTN</name>
<gene>
    <name evidence="2" type="ORF">EEJ42_15720</name>
</gene>
<proteinExistence type="predicted"/>